<accession>A0A915L2H7</accession>
<dbReference type="Proteomes" id="UP000887565">
    <property type="component" value="Unplaced"/>
</dbReference>
<proteinExistence type="predicted"/>
<organism evidence="1 2">
    <name type="scientific">Romanomermis culicivorax</name>
    <name type="common">Nematode worm</name>
    <dbReference type="NCBI Taxonomy" id="13658"/>
    <lineage>
        <taxon>Eukaryota</taxon>
        <taxon>Metazoa</taxon>
        <taxon>Ecdysozoa</taxon>
        <taxon>Nematoda</taxon>
        <taxon>Enoplea</taxon>
        <taxon>Dorylaimia</taxon>
        <taxon>Mermithida</taxon>
        <taxon>Mermithoidea</taxon>
        <taxon>Mermithidae</taxon>
        <taxon>Romanomermis</taxon>
    </lineage>
</organism>
<dbReference type="WBParaSite" id="nRc.2.0.1.t44692-RA">
    <property type="protein sequence ID" value="nRc.2.0.1.t44692-RA"/>
    <property type="gene ID" value="nRc.2.0.1.g44692"/>
</dbReference>
<evidence type="ECO:0000313" key="1">
    <source>
        <dbReference type="Proteomes" id="UP000887565"/>
    </source>
</evidence>
<keyword evidence="1" id="KW-1185">Reference proteome</keyword>
<name>A0A915L2H7_ROMCU</name>
<reference evidence="2" key="1">
    <citation type="submission" date="2022-11" db="UniProtKB">
        <authorList>
            <consortium name="WormBaseParasite"/>
        </authorList>
    </citation>
    <scope>IDENTIFICATION</scope>
</reference>
<protein>
    <submittedName>
        <fullName evidence="2">Uncharacterized protein</fullName>
    </submittedName>
</protein>
<dbReference type="AlphaFoldDB" id="A0A915L2H7"/>
<sequence length="111" mass="12666">MAMAIESLIKQTGEELFAVKTEIPIKSDVIQIDSEEDDVSRTDTTARMTMAKTTSSLTPLSKNLLYSQYNIDWDKREEYRERAALVKTTLMRDISQIECEGDDDESKMIPP</sequence>
<evidence type="ECO:0000313" key="2">
    <source>
        <dbReference type="WBParaSite" id="nRc.2.0.1.t44692-RA"/>
    </source>
</evidence>